<sequence>MGRTAKLKWTKVGYTVVSLSVEDVLQVKSQVQRVSLTAEIREVVEDKTLAEASHVSPSWEVQPVSHTAEIREAMEDKTLARSINSGRSSQSLTRLRLERLWRTRLWPEASTVSPSWEVQPVSQTAEIREALGQDSGQKHQLCPLAGRSSQSLTRLRLERLWRTRLWPEASTVSPSWEVQPVSHTAEIREAMEDKTLARSTNCVP</sequence>
<reference evidence="1" key="1">
    <citation type="journal article" date="2023" name="G3 (Bethesda)">
        <title>A reference genome for the long-term kleptoplast-retaining sea slug Elysia crispata morphotype clarki.</title>
        <authorList>
            <person name="Eastman K.E."/>
            <person name="Pendleton A.L."/>
            <person name="Shaikh M.A."/>
            <person name="Suttiyut T."/>
            <person name="Ogas R."/>
            <person name="Tomko P."/>
            <person name="Gavelis G."/>
            <person name="Widhalm J.R."/>
            <person name="Wisecaver J.H."/>
        </authorList>
    </citation>
    <scope>NUCLEOTIDE SEQUENCE</scope>
    <source>
        <strain evidence="1">ECLA1</strain>
    </source>
</reference>
<dbReference type="Proteomes" id="UP001283361">
    <property type="component" value="Unassembled WGS sequence"/>
</dbReference>
<organism evidence="1 2">
    <name type="scientific">Elysia crispata</name>
    <name type="common">lettuce slug</name>
    <dbReference type="NCBI Taxonomy" id="231223"/>
    <lineage>
        <taxon>Eukaryota</taxon>
        <taxon>Metazoa</taxon>
        <taxon>Spiralia</taxon>
        <taxon>Lophotrochozoa</taxon>
        <taxon>Mollusca</taxon>
        <taxon>Gastropoda</taxon>
        <taxon>Heterobranchia</taxon>
        <taxon>Euthyneura</taxon>
        <taxon>Panpulmonata</taxon>
        <taxon>Sacoglossa</taxon>
        <taxon>Placobranchoidea</taxon>
        <taxon>Plakobranchidae</taxon>
        <taxon>Elysia</taxon>
    </lineage>
</organism>
<evidence type="ECO:0000313" key="2">
    <source>
        <dbReference type="Proteomes" id="UP001283361"/>
    </source>
</evidence>
<comment type="caution">
    <text evidence="1">The sequence shown here is derived from an EMBL/GenBank/DDBJ whole genome shotgun (WGS) entry which is preliminary data.</text>
</comment>
<protein>
    <submittedName>
        <fullName evidence="1">Uncharacterized protein</fullName>
    </submittedName>
</protein>
<evidence type="ECO:0000313" key="1">
    <source>
        <dbReference type="EMBL" id="KAK3763060.1"/>
    </source>
</evidence>
<proteinExistence type="predicted"/>
<name>A0AAE0Z5L7_9GAST</name>
<dbReference type="EMBL" id="JAWDGP010004610">
    <property type="protein sequence ID" value="KAK3763060.1"/>
    <property type="molecule type" value="Genomic_DNA"/>
</dbReference>
<gene>
    <name evidence="1" type="ORF">RRG08_014848</name>
</gene>
<accession>A0AAE0Z5L7</accession>
<dbReference type="AlphaFoldDB" id="A0AAE0Z5L7"/>
<keyword evidence="2" id="KW-1185">Reference proteome</keyword>